<keyword evidence="2" id="KW-1185">Reference proteome</keyword>
<organism evidence="1 2">
    <name type="scientific">Deinococcus cavernae</name>
    <dbReference type="NCBI Taxonomy" id="2320857"/>
    <lineage>
        <taxon>Bacteria</taxon>
        <taxon>Thermotogati</taxon>
        <taxon>Deinococcota</taxon>
        <taxon>Deinococci</taxon>
        <taxon>Deinococcales</taxon>
        <taxon>Deinococcaceae</taxon>
        <taxon>Deinococcus</taxon>
    </lineage>
</organism>
<comment type="caution">
    <text evidence="1">The sequence shown here is derived from an EMBL/GenBank/DDBJ whole genome shotgun (WGS) entry which is preliminary data.</text>
</comment>
<dbReference type="Proteomes" id="UP000286287">
    <property type="component" value="Unassembled WGS sequence"/>
</dbReference>
<name>A0A418VFJ7_9DEIO</name>
<proteinExistence type="predicted"/>
<evidence type="ECO:0000313" key="2">
    <source>
        <dbReference type="Proteomes" id="UP000286287"/>
    </source>
</evidence>
<dbReference type="AlphaFoldDB" id="A0A418VFJ7"/>
<dbReference type="RefSeq" id="WP_119760856.1">
    <property type="nucleotide sequence ID" value="NZ_QYUJ01000008.1"/>
</dbReference>
<reference evidence="1 2" key="1">
    <citation type="submission" date="2018-09" db="EMBL/GenBank/DDBJ databases">
        <authorList>
            <person name="Zhu H."/>
        </authorList>
    </citation>
    <scope>NUCLEOTIDE SEQUENCE [LARGE SCALE GENOMIC DNA]</scope>
    <source>
        <strain evidence="1 2">K2S05-167</strain>
    </source>
</reference>
<sequence>MATWPSIAQFNNLTNRVSSLEGGGNAAASAGVAVLKSFHADDPGGYVTLSNIGVETLAFVPIRQITIALAADRTLPYVLQEIHIYNPESAPQGVQIRYLDTNMNRSEGEGRYPSFTHYTLNTHSGQMTSNFDGSRLILGFPRPVVIKPGGELTIDFTGGDDPGIIATLPVMASTAPAEDAVATANGLTTTLHDVNDQPIGGKYVEISGVVYQRSVYGTVFSDMFPVVLTPTPSLIGFEIVDNGAEAATLRYRNAQGAVTEWPGVLGAAPGGGAS</sequence>
<dbReference type="EMBL" id="QYUJ01000008">
    <property type="protein sequence ID" value="RJF74912.1"/>
    <property type="molecule type" value="Genomic_DNA"/>
</dbReference>
<gene>
    <name evidence="1" type="ORF">D3875_02650</name>
</gene>
<accession>A0A418VFJ7</accession>
<evidence type="ECO:0000313" key="1">
    <source>
        <dbReference type="EMBL" id="RJF74912.1"/>
    </source>
</evidence>
<protein>
    <submittedName>
        <fullName evidence="1">Uncharacterized protein</fullName>
    </submittedName>
</protein>